<evidence type="ECO:0000259" key="5">
    <source>
        <dbReference type="Pfam" id="PF13249"/>
    </source>
</evidence>
<dbReference type="Pfam" id="PF13249">
    <property type="entry name" value="SQHop_cyclase_N"/>
    <property type="match status" value="1"/>
</dbReference>
<feature type="domain" description="Squalene cyclase C-terminal" evidence="4">
    <location>
        <begin position="286"/>
        <end position="605"/>
    </location>
</feature>
<keyword evidence="7" id="KW-1185">Reference proteome</keyword>
<evidence type="ECO:0000259" key="4">
    <source>
        <dbReference type="Pfam" id="PF13243"/>
    </source>
</evidence>
<evidence type="ECO:0000256" key="3">
    <source>
        <dbReference type="ARBA" id="ARBA00022737"/>
    </source>
</evidence>
<dbReference type="InterPro" id="IPR032696">
    <property type="entry name" value="SQ_cyclase_C"/>
</dbReference>
<evidence type="ECO:0000256" key="1">
    <source>
        <dbReference type="ARBA" id="ARBA00004999"/>
    </source>
</evidence>
<dbReference type="InterPro" id="IPR032697">
    <property type="entry name" value="SQ_cyclase_N"/>
</dbReference>
<dbReference type="PANTHER" id="PTHR11764">
    <property type="entry name" value="TERPENE CYCLASE/MUTASE FAMILY MEMBER"/>
    <property type="match status" value="1"/>
</dbReference>
<dbReference type="STRING" id="471514.AN477_01820"/>
<dbReference type="EMBL" id="LJCO01000008">
    <property type="protein sequence ID" value="KPV45671.1"/>
    <property type="molecule type" value="Genomic_DNA"/>
</dbReference>
<protein>
    <recommendedName>
        <fullName evidence="8">Squalene-hopene cyclase</fullName>
    </recommendedName>
</protein>
<evidence type="ECO:0000256" key="2">
    <source>
        <dbReference type="ARBA" id="ARBA00009755"/>
    </source>
</evidence>
<sequence>MDAIIQTALQQLFKSQTPQGVWIDCFDTGAMPNAQTSIALYLLGVSDTDWTNLLLRQILATQRSDGAWSIYPTGQGDLSTTVECYYALQLYGYWDGYDDRQRLAEAFIRQSGGLKKCRNLTKVFLALGGEISWSWLPSPKIYLLLFSKWFPVGIWDIVTFTRLHVAPMLLLSSLKFVSDKPKNSVLTNLMVKSQHYTEKHDVSKQLSPKAHRRLYRCLKWVLERRESDGTVAGYHSSTLLVIFALRAFGYGVDHPDIQNMIHALRRALYLEQETGYCHQQTCDAHIWNTALAVNAISATGVRLQTKAVERAIQYLASKQQRNVGEWFLKNPRQPGGWAFSSNNTIHPDIDDTVACLEALYPYREQFEKSWWIGVNWLLGMQNNDGGWSAFDKNCNRRWLEWIPANDMKRTMCDPSTPDITGRVVEFLIRNHVLPLDDRKIVRALRWIHKHQESDGSWFGRWGTTYIYGTWCAVKALVAAEVASSDHSLSRAKEWLFTIQHLDGSFGESCQSDIQGRFVPVSFGLPSQTAWGLDSLLYLFECEEMAREKEKIWLACEKAVGWLLAHFNGQTWTEDLPTGSAFPGALHIRYHIYPKVWPLIALSHYRSLALTKGGE</sequence>
<evidence type="ECO:0000313" key="7">
    <source>
        <dbReference type="Proteomes" id="UP000050482"/>
    </source>
</evidence>
<evidence type="ECO:0008006" key="8">
    <source>
        <dbReference type="Google" id="ProtNLM"/>
    </source>
</evidence>
<organism evidence="6 7">
    <name type="scientific">Alicyclobacillus ferrooxydans</name>
    <dbReference type="NCBI Taxonomy" id="471514"/>
    <lineage>
        <taxon>Bacteria</taxon>
        <taxon>Bacillati</taxon>
        <taxon>Bacillota</taxon>
        <taxon>Bacilli</taxon>
        <taxon>Bacillales</taxon>
        <taxon>Alicyclobacillaceae</taxon>
        <taxon>Alicyclobacillus</taxon>
    </lineage>
</organism>
<dbReference type="GO" id="GO:0016866">
    <property type="term" value="F:intramolecular transferase activity"/>
    <property type="evidence" value="ECO:0007669"/>
    <property type="project" value="InterPro"/>
</dbReference>
<dbReference type="SFLD" id="SFLDG01016">
    <property type="entry name" value="Prenyltransferase_Like_2"/>
    <property type="match status" value="1"/>
</dbReference>
<dbReference type="GO" id="GO:0016104">
    <property type="term" value="P:triterpenoid biosynthetic process"/>
    <property type="evidence" value="ECO:0007669"/>
    <property type="project" value="InterPro"/>
</dbReference>
<dbReference type="GO" id="GO:0005811">
    <property type="term" value="C:lipid droplet"/>
    <property type="evidence" value="ECO:0007669"/>
    <property type="project" value="InterPro"/>
</dbReference>
<dbReference type="AlphaFoldDB" id="A0A0P9D8K5"/>
<comment type="caution">
    <text evidence="6">The sequence shown here is derived from an EMBL/GenBank/DDBJ whole genome shotgun (WGS) entry which is preliminary data.</text>
</comment>
<dbReference type="Proteomes" id="UP000050482">
    <property type="component" value="Unassembled WGS sequence"/>
</dbReference>
<keyword evidence="3" id="KW-0677">Repeat</keyword>
<feature type="domain" description="Squalene cyclase N-terminal" evidence="5">
    <location>
        <begin position="5"/>
        <end position="269"/>
    </location>
</feature>
<gene>
    <name evidence="6" type="ORF">AN477_01820</name>
</gene>
<comment type="similarity">
    <text evidence="2">Belongs to the terpene cyclase/mutase family.</text>
</comment>
<dbReference type="PANTHER" id="PTHR11764:SF20">
    <property type="entry name" value="LANOSTEROL SYNTHASE"/>
    <property type="match status" value="1"/>
</dbReference>
<dbReference type="InterPro" id="IPR008930">
    <property type="entry name" value="Terpenoid_cyclase/PrenylTrfase"/>
</dbReference>
<name>A0A0P9D8K5_9BACL</name>
<dbReference type="NCBIfam" id="TIGR01787">
    <property type="entry name" value="squalene_cyclas"/>
    <property type="match status" value="1"/>
</dbReference>
<dbReference type="Gene3D" id="1.50.10.20">
    <property type="match status" value="2"/>
</dbReference>
<dbReference type="Pfam" id="PF13243">
    <property type="entry name" value="SQHop_cyclase_C"/>
    <property type="match status" value="1"/>
</dbReference>
<comment type="pathway">
    <text evidence="1">Secondary metabolite biosynthesis; hopanoid biosynthesis.</text>
</comment>
<dbReference type="InterPro" id="IPR018333">
    <property type="entry name" value="Squalene_cyclase"/>
</dbReference>
<evidence type="ECO:0000313" key="6">
    <source>
        <dbReference type="EMBL" id="KPV45671.1"/>
    </source>
</evidence>
<proteinExistence type="inferred from homology"/>
<accession>A0A0P9D8K5</accession>
<dbReference type="PATRIC" id="fig|471514.4.peg.369"/>
<dbReference type="UniPathway" id="UPA00337"/>
<reference evidence="6 7" key="1">
    <citation type="submission" date="2015-09" db="EMBL/GenBank/DDBJ databases">
        <title>Draft genome sequence of Alicyclobacillus ferrooxydans DSM 22381.</title>
        <authorList>
            <person name="Hemp J."/>
        </authorList>
    </citation>
    <scope>NUCLEOTIDE SEQUENCE [LARGE SCALE GENOMIC DNA]</scope>
    <source>
        <strain evidence="6 7">TC-34</strain>
    </source>
</reference>
<dbReference type="SUPFAM" id="SSF48239">
    <property type="entry name" value="Terpenoid cyclases/Protein prenyltransferases"/>
    <property type="match status" value="2"/>
</dbReference>